<reference evidence="1" key="1">
    <citation type="submission" date="2014-09" db="EMBL/GenBank/DDBJ databases">
        <authorList>
            <person name="Magalhaes I.L.F."/>
            <person name="Oliveira U."/>
            <person name="Santos F.R."/>
            <person name="Vidigal T.H.D.A."/>
            <person name="Brescovit A.D."/>
            <person name="Santos A.J."/>
        </authorList>
    </citation>
    <scope>NUCLEOTIDE SEQUENCE</scope>
    <source>
        <tissue evidence="1">Shoot tissue taken approximately 20 cm above the soil surface</tissue>
    </source>
</reference>
<protein>
    <submittedName>
        <fullName evidence="1">Uncharacterized protein</fullName>
    </submittedName>
</protein>
<dbReference type="EMBL" id="GBRH01279882">
    <property type="protein sequence ID" value="JAD18013.1"/>
    <property type="molecule type" value="Transcribed_RNA"/>
</dbReference>
<dbReference type="AlphaFoldDB" id="A0A0A8XZ23"/>
<name>A0A0A8XZ23_ARUDO</name>
<sequence>MKNLAAPLLVSLSMLEMLNHQNFVVTSDHVGNYYVIVESILMLHSLDIEFIILMKSSLALPESPLLHR</sequence>
<organism evidence="1">
    <name type="scientific">Arundo donax</name>
    <name type="common">Giant reed</name>
    <name type="synonym">Donax arundinaceus</name>
    <dbReference type="NCBI Taxonomy" id="35708"/>
    <lineage>
        <taxon>Eukaryota</taxon>
        <taxon>Viridiplantae</taxon>
        <taxon>Streptophyta</taxon>
        <taxon>Embryophyta</taxon>
        <taxon>Tracheophyta</taxon>
        <taxon>Spermatophyta</taxon>
        <taxon>Magnoliopsida</taxon>
        <taxon>Liliopsida</taxon>
        <taxon>Poales</taxon>
        <taxon>Poaceae</taxon>
        <taxon>PACMAD clade</taxon>
        <taxon>Arundinoideae</taxon>
        <taxon>Arundineae</taxon>
        <taxon>Arundo</taxon>
    </lineage>
</organism>
<reference evidence="1" key="2">
    <citation type="journal article" date="2015" name="Data Brief">
        <title>Shoot transcriptome of the giant reed, Arundo donax.</title>
        <authorList>
            <person name="Barrero R.A."/>
            <person name="Guerrero F.D."/>
            <person name="Moolhuijzen P."/>
            <person name="Goolsby J.A."/>
            <person name="Tidwell J."/>
            <person name="Bellgard S.E."/>
            <person name="Bellgard M.I."/>
        </authorList>
    </citation>
    <scope>NUCLEOTIDE SEQUENCE</scope>
    <source>
        <tissue evidence="1">Shoot tissue taken approximately 20 cm above the soil surface</tissue>
    </source>
</reference>
<proteinExistence type="predicted"/>
<evidence type="ECO:0000313" key="1">
    <source>
        <dbReference type="EMBL" id="JAD18013.1"/>
    </source>
</evidence>
<accession>A0A0A8XZ23</accession>